<reference evidence="1" key="2">
    <citation type="journal article" date="2022" name="Microbiol. Resour. Announc.">
        <title>Metagenome Sequencing to Explore Phylogenomics of Terrestrial Cyanobacteria.</title>
        <authorList>
            <person name="Ward R.D."/>
            <person name="Stajich J.E."/>
            <person name="Johansen J.R."/>
            <person name="Huntemann M."/>
            <person name="Clum A."/>
            <person name="Foster B."/>
            <person name="Foster B."/>
            <person name="Roux S."/>
            <person name="Palaniappan K."/>
            <person name="Varghese N."/>
            <person name="Mukherjee S."/>
            <person name="Reddy T.B.K."/>
            <person name="Daum C."/>
            <person name="Copeland A."/>
            <person name="Chen I.A."/>
            <person name="Ivanova N.N."/>
            <person name="Kyrpides N.C."/>
            <person name="Shapiro N."/>
            <person name="Eloe-Fadrosh E.A."/>
            <person name="Pietrasiak N."/>
        </authorList>
    </citation>
    <scope>NUCLEOTIDE SEQUENCE</scope>
    <source>
        <strain evidence="1">JT2-VF2</strain>
    </source>
</reference>
<organism evidence="1 2">
    <name type="scientific">Mojavia pulchra JT2-VF2</name>
    <dbReference type="NCBI Taxonomy" id="287848"/>
    <lineage>
        <taxon>Bacteria</taxon>
        <taxon>Bacillati</taxon>
        <taxon>Cyanobacteriota</taxon>
        <taxon>Cyanophyceae</taxon>
        <taxon>Nostocales</taxon>
        <taxon>Nostocaceae</taxon>
    </lineage>
</organism>
<dbReference type="AlphaFoldDB" id="A0A951Q1Z9"/>
<gene>
    <name evidence="1" type="ORF">KME32_22255</name>
</gene>
<accession>A0A951Q1Z9</accession>
<name>A0A951Q1Z9_9NOST</name>
<dbReference type="Proteomes" id="UP000715781">
    <property type="component" value="Unassembled WGS sequence"/>
</dbReference>
<evidence type="ECO:0000313" key="2">
    <source>
        <dbReference type="Proteomes" id="UP000715781"/>
    </source>
</evidence>
<sequence>MSYQILPCCVPVDQGSSIHVCLVSARSCFSTQRCLIPYLWNVVQALAEVYYVTIININAFIRAA</sequence>
<protein>
    <submittedName>
        <fullName evidence="1">Uncharacterized protein</fullName>
    </submittedName>
</protein>
<evidence type="ECO:0000313" key="1">
    <source>
        <dbReference type="EMBL" id="MBW4563812.1"/>
    </source>
</evidence>
<comment type="caution">
    <text evidence="1">The sequence shown here is derived from an EMBL/GenBank/DDBJ whole genome shotgun (WGS) entry which is preliminary data.</text>
</comment>
<dbReference type="EMBL" id="JAHHHN010000016">
    <property type="protein sequence ID" value="MBW4563812.1"/>
    <property type="molecule type" value="Genomic_DNA"/>
</dbReference>
<proteinExistence type="predicted"/>
<reference evidence="1" key="1">
    <citation type="submission" date="2021-05" db="EMBL/GenBank/DDBJ databases">
        <authorList>
            <person name="Pietrasiak N."/>
            <person name="Ward R."/>
            <person name="Stajich J.E."/>
            <person name="Kurbessoian T."/>
        </authorList>
    </citation>
    <scope>NUCLEOTIDE SEQUENCE</scope>
    <source>
        <strain evidence="1">JT2-VF2</strain>
    </source>
</reference>